<evidence type="ECO:0000256" key="4">
    <source>
        <dbReference type="ARBA" id="ARBA00023163"/>
    </source>
</evidence>
<dbReference type="Gene3D" id="1.10.10.10">
    <property type="entry name" value="Winged helix-like DNA-binding domain superfamily/Winged helix DNA-binding domain"/>
    <property type="match status" value="1"/>
</dbReference>
<evidence type="ECO:0000259" key="5">
    <source>
        <dbReference type="PROSITE" id="PS50931"/>
    </source>
</evidence>
<keyword evidence="2" id="KW-0805">Transcription regulation</keyword>
<dbReference type="OrthoDB" id="8557381at2"/>
<accession>A0A4R1XY07</accession>
<proteinExistence type="inferred from homology"/>
<dbReference type="Proteomes" id="UP000294963">
    <property type="component" value="Unassembled WGS sequence"/>
</dbReference>
<dbReference type="InterPro" id="IPR036388">
    <property type="entry name" value="WH-like_DNA-bd_sf"/>
</dbReference>
<dbReference type="PANTHER" id="PTHR30118:SF15">
    <property type="entry name" value="TRANSCRIPTIONAL REGULATORY PROTEIN"/>
    <property type="match status" value="1"/>
</dbReference>
<dbReference type="InterPro" id="IPR050389">
    <property type="entry name" value="LysR-type_TF"/>
</dbReference>
<dbReference type="GO" id="GO:0003677">
    <property type="term" value="F:DNA binding"/>
    <property type="evidence" value="ECO:0007669"/>
    <property type="project" value="UniProtKB-KW"/>
</dbReference>
<feature type="domain" description="HTH lysR-type" evidence="5">
    <location>
        <begin position="4"/>
        <end position="61"/>
    </location>
</feature>
<evidence type="ECO:0000313" key="7">
    <source>
        <dbReference type="Proteomes" id="UP000294963"/>
    </source>
</evidence>
<dbReference type="Gene3D" id="3.40.190.10">
    <property type="entry name" value="Periplasmic binding protein-like II"/>
    <property type="match status" value="2"/>
</dbReference>
<dbReference type="SUPFAM" id="SSF46785">
    <property type="entry name" value="Winged helix' DNA-binding domain"/>
    <property type="match status" value="1"/>
</dbReference>
<organism evidence="6 7">
    <name type="scientific">Acinetobacter calcoaceticus</name>
    <dbReference type="NCBI Taxonomy" id="471"/>
    <lineage>
        <taxon>Bacteria</taxon>
        <taxon>Pseudomonadati</taxon>
        <taxon>Pseudomonadota</taxon>
        <taxon>Gammaproteobacteria</taxon>
        <taxon>Moraxellales</taxon>
        <taxon>Moraxellaceae</taxon>
        <taxon>Acinetobacter</taxon>
        <taxon>Acinetobacter calcoaceticus/baumannii complex</taxon>
    </lineage>
</organism>
<evidence type="ECO:0000256" key="1">
    <source>
        <dbReference type="ARBA" id="ARBA00009437"/>
    </source>
</evidence>
<dbReference type="InterPro" id="IPR036390">
    <property type="entry name" value="WH_DNA-bd_sf"/>
</dbReference>
<evidence type="ECO:0000256" key="3">
    <source>
        <dbReference type="ARBA" id="ARBA00023125"/>
    </source>
</evidence>
<dbReference type="InterPro" id="IPR000847">
    <property type="entry name" value="LysR_HTH_N"/>
</dbReference>
<sequence length="303" mass="33744">MQSMDLNLLVALDALLAEGSVTGAAERLQLSVPAMSRTLDRIRKMVGDPLFVRAGRGLVPTPRAEQLREPVRLLVAQARQLLAKEQDFNVAHMRRVFTIRADDGMVALLGPLIIQKITQLAPRSTIRFIAQGKQDVIALREGWVDLDIGVIEDLGPEIVRQSLLRDQFIAVFRQQHPLGDDPALSAVAFAQAQHVTVSRRGVLNGPIDVELGKMGLSRHISAVTHSFAEALFIARSTDLIASVPNLLTSTMREGMQYRMLPFETPFSTISQAWHPRYNGDTEHQWLRQIVFEICQNQLQAHPA</sequence>
<dbReference type="GO" id="GO:0003700">
    <property type="term" value="F:DNA-binding transcription factor activity"/>
    <property type="evidence" value="ECO:0007669"/>
    <property type="project" value="InterPro"/>
</dbReference>
<name>A0A4R1XY07_ACICA</name>
<dbReference type="InterPro" id="IPR005119">
    <property type="entry name" value="LysR_subst-bd"/>
</dbReference>
<dbReference type="PANTHER" id="PTHR30118">
    <property type="entry name" value="HTH-TYPE TRANSCRIPTIONAL REGULATOR LEUO-RELATED"/>
    <property type="match status" value="1"/>
</dbReference>
<comment type="caution">
    <text evidence="6">The sequence shown here is derived from an EMBL/GenBank/DDBJ whole genome shotgun (WGS) entry which is preliminary data.</text>
</comment>
<keyword evidence="4" id="KW-0804">Transcription</keyword>
<dbReference type="Pfam" id="PF00126">
    <property type="entry name" value="HTH_1"/>
    <property type="match status" value="1"/>
</dbReference>
<comment type="similarity">
    <text evidence="1">Belongs to the LysR transcriptional regulatory family.</text>
</comment>
<dbReference type="EMBL" id="SLVJ01000004">
    <property type="protein sequence ID" value="TCM68689.1"/>
    <property type="molecule type" value="Genomic_DNA"/>
</dbReference>
<reference evidence="6 7" key="1">
    <citation type="submission" date="2019-03" db="EMBL/GenBank/DDBJ databases">
        <title>Genomic analyses of the natural microbiome of Caenorhabditis elegans.</title>
        <authorList>
            <person name="Samuel B."/>
        </authorList>
    </citation>
    <scope>NUCLEOTIDE SEQUENCE [LARGE SCALE GENOMIC DNA]</scope>
    <source>
        <strain evidence="6 7">JUb89</strain>
    </source>
</reference>
<keyword evidence="3" id="KW-0238">DNA-binding</keyword>
<keyword evidence="7" id="KW-1185">Reference proteome</keyword>
<dbReference type="SUPFAM" id="SSF53850">
    <property type="entry name" value="Periplasmic binding protein-like II"/>
    <property type="match status" value="1"/>
</dbReference>
<evidence type="ECO:0000256" key="2">
    <source>
        <dbReference type="ARBA" id="ARBA00023015"/>
    </source>
</evidence>
<gene>
    <name evidence="6" type="ORF">EC844_10465</name>
</gene>
<dbReference type="PROSITE" id="PS50931">
    <property type="entry name" value="HTH_LYSR"/>
    <property type="match status" value="1"/>
</dbReference>
<dbReference type="CDD" id="cd08460">
    <property type="entry name" value="PBP2_DntR_like_1"/>
    <property type="match status" value="1"/>
</dbReference>
<dbReference type="AlphaFoldDB" id="A0A4R1XY07"/>
<protein>
    <submittedName>
        <fullName evidence="6">LysR family transcriptional regulator</fullName>
    </submittedName>
</protein>
<evidence type="ECO:0000313" key="6">
    <source>
        <dbReference type="EMBL" id="TCM68689.1"/>
    </source>
</evidence>
<dbReference type="Pfam" id="PF03466">
    <property type="entry name" value="LysR_substrate"/>
    <property type="match status" value="1"/>
</dbReference>